<sequence>MPRHSTPLTEEKLSVKRSINPFLGENSISAKDIPKLEEWPTFSGEGEYNHIELIRTINVLQEDSNIPDEIIVAKFNLDTGEFCTCIGKDYLQIILPELKNHLLPIEDVQFSSASNNMYPLGILDTNIEFPHPSGSKEEFVTDQLAEAQINPSFSPKVRKELINVLYTYKNAFASDDEPLYAIKWHEVYITLNVGRQHPPVLKGPAYPARPRAREAFEKHIQELIQLGVLRKVGHDE</sequence>
<comment type="caution">
    <text evidence="1">The sequence shown here is derived from an EMBL/GenBank/DDBJ whole genome shotgun (WGS) entry which is preliminary data.</text>
</comment>
<dbReference type="EMBL" id="AVOT02031961">
    <property type="protein sequence ID" value="MBW0525628.1"/>
    <property type="molecule type" value="Genomic_DNA"/>
</dbReference>
<reference evidence="1" key="1">
    <citation type="submission" date="2021-03" db="EMBL/GenBank/DDBJ databases">
        <title>Draft genome sequence of rust myrtle Austropuccinia psidii MF-1, a brazilian biotype.</title>
        <authorList>
            <person name="Quecine M.C."/>
            <person name="Pachon D.M.R."/>
            <person name="Bonatelli M.L."/>
            <person name="Correr F.H."/>
            <person name="Franceschini L.M."/>
            <person name="Leite T.F."/>
            <person name="Margarido G.R.A."/>
            <person name="Almeida C.A."/>
            <person name="Ferrarezi J.A."/>
            <person name="Labate C.A."/>
        </authorList>
    </citation>
    <scope>NUCLEOTIDE SEQUENCE</scope>
    <source>
        <strain evidence="1">MF-1</strain>
    </source>
</reference>
<accession>A0A9Q3EV70</accession>
<evidence type="ECO:0000313" key="2">
    <source>
        <dbReference type="Proteomes" id="UP000765509"/>
    </source>
</evidence>
<keyword evidence="2" id="KW-1185">Reference proteome</keyword>
<organism evidence="1 2">
    <name type="scientific">Austropuccinia psidii MF-1</name>
    <dbReference type="NCBI Taxonomy" id="1389203"/>
    <lineage>
        <taxon>Eukaryota</taxon>
        <taxon>Fungi</taxon>
        <taxon>Dikarya</taxon>
        <taxon>Basidiomycota</taxon>
        <taxon>Pucciniomycotina</taxon>
        <taxon>Pucciniomycetes</taxon>
        <taxon>Pucciniales</taxon>
        <taxon>Sphaerophragmiaceae</taxon>
        <taxon>Austropuccinia</taxon>
    </lineage>
</organism>
<dbReference type="AlphaFoldDB" id="A0A9Q3EV70"/>
<proteinExistence type="predicted"/>
<evidence type="ECO:0000313" key="1">
    <source>
        <dbReference type="EMBL" id="MBW0525628.1"/>
    </source>
</evidence>
<gene>
    <name evidence="1" type="ORF">O181_065343</name>
</gene>
<name>A0A9Q3EV70_9BASI</name>
<dbReference type="Proteomes" id="UP000765509">
    <property type="component" value="Unassembled WGS sequence"/>
</dbReference>
<protein>
    <submittedName>
        <fullName evidence="1">Uncharacterized protein</fullName>
    </submittedName>
</protein>